<dbReference type="PANTHER" id="PTHR32196">
    <property type="entry name" value="ABC TRANSPORTER PERMEASE PROTEIN YPHD-RELATED-RELATED"/>
    <property type="match status" value="1"/>
</dbReference>
<feature type="transmembrane region" description="Helical" evidence="7">
    <location>
        <begin position="35"/>
        <end position="54"/>
    </location>
</feature>
<evidence type="ECO:0000256" key="7">
    <source>
        <dbReference type="SAM" id="Phobius"/>
    </source>
</evidence>
<dbReference type="PANTHER" id="PTHR32196:SF72">
    <property type="entry name" value="RIBOSE IMPORT PERMEASE PROTEIN RBSC"/>
    <property type="match status" value="1"/>
</dbReference>
<organism evidence="8 11">
    <name type="scientific">Pseudomonas fluorescens</name>
    <dbReference type="NCBI Taxonomy" id="294"/>
    <lineage>
        <taxon>Bacteria</taxon>
        <taxon>Pseudomonadati</taxon>
        <taxon>Pseudomonadota</taxon>
        <taxon>Gammaproteobacteria</taxon>
        <taxon>Pseudomonadales</taxon>
        <taxon>Pseudomonadaceae</taxon>
        <taxon>Pseudomonas</taxon>
    </lineage>
</organism>
<protein>
    <submittedName>
        <fullName evidence="8">Ribose import permease protein RbsC</fullName>
    </submittedName>
</protein>
<dbReference type="EMBL" id="CABVJF010000035">
    <property type="protein sequence ID" value="VVQ25569.1"/>
    <property type="molecule type" value="Genomic_DNA"/>
</dbReference>
<dbReference type="Proteomes" id="UP000409037">
    <property type="component" value="Unassembled WGS sequence"/>
</dbReference>
<dbReference type="InterPro" id="IPR001851">
    <property type="entry name" value="ABC_transp_permease"/>
</dbReference>
<feature type="transmembrane region" description="Helical" evidence="7">
    <location>
        <begin position="235"/>
        <end position="256"/>
    </location>
</feature>
<dbReference type="Pfam" id="PF02653">
    <property type="entry name" value="BPD_transp_2"/>
    <property type="match status" value="1"/>
</dbReference>
<accession>A0A5E7UEL8</accession>
<keyword evidence="3" id="KW-1003">Cell membrane</keyword>
<sequence>MVRLRRFSSLIVLLLIGLIIGSVNPNFFDPMNLARIATTSSIPLLMALGGMFVIQMGSIDLSVEGVVAVSAVCLALLIGNNLNSHAIGFWALPLAILVGALTGLINGLLQVKLRIPSFMATLGVGFVGIGLATALLEGNTVRVLDMNIRAIALHRLMGLPLSVWIVVLALGVAHFVSRHTVLGRHALAIGGGEDLARLNGVNVNRTRITVFALAGAFYGLAAILAVAQFGQGHALIAQGQLFTAITAIVVGGASLAGGNGSPLGTLLGVLIVVVVSNGMVLMGVAPYVQQGVQGVLIITAVAIALDRAKARIVK</sequence>
<feature type="transmembrane region" description="Helical" evidence="7">
    <location>
        <begin position="287"/>
        <end position="305"/>
    </location>
</feature>
<dbReference type="CDD" id="cd06579">
    <property type="entry name" value="TM_PBP1_transp_AraH_like"/>
    <property type="match status" value="1"/>
</dbReference>
<feature type="transmembrane region" description="Helical" evidence="7">
    <location>
        <begin position="85"/>
        <end position="105"/>
    </location>
</feature>
<name>A0A5E7UEL8_PSEFL</name>
<keyword evidence="6 7" id="KW-0472">Membrane</keyword>
<keyword evidence="4 7" id="KW-0812">Transmembrane</keyword>
<dbReference type="GO" id="GO:0022857">
    <property type="term" value="F:transmembrane transporter activity"/>
    <property type="evidence" value="ECO:0007669"/>
    <property type="project" value="InterPro"/>
</dbReference>
<dbReference type="Proteomes" id="UP000381378">
    <property type="component" value="Unassembled WGS sequence"/>
</dbReference>
<evidence type="ECO:0000256" key="6">
    <source>
        <dbReference type="ARBA" id="ARBA00023136"/>
    </source>
</evidence>
<dbReference type="AlphaFoldDB" id="A0A5E7UEL8"/>
<keyword evidence="5 7" id="KW-1133">Transmembrane helix</keyword>
<reference evidence="10 11" key="1">
    <citation type="submission" date="2019-09" db="EMBL/GenBank/DDBJ databases">
        <authorList>
            <person name="Chandra G."/>
            <person name="Truman W A."/>
        </authorList>
    </citation>
    <scope>NUCLEOTIDE SEQUENCE [LARGE SCALE GENOMIC DNA]</scope>
    <source>
        <strain evidence="8">PS833</strain>
        <strain evidence="9">PS928</strain>
    </source>
</reference>
<dbReference type="RefSeq" id="WP_128869958.1">
    <property type="nucleotide sequence ID" value="NZ_CABVHU010000030.1"/>
</dbReference>
<dbReference type="EMBL" id="CABVHU010000030">
    <property type="protein sequence ID" value="VVO44613.1"/>
    <property type="molecule type" value="Genomic_DNA"/>
</dbReference>
<feature type="transmembrane region" description="Helical" evidence="7">
    <location>
        <begin position="208"/>
        <end position="229"/>
    </location>
</feature>
<evidence type="ECO:0000256" key="5">
    <source>
        <dbReference type="ARBA" id="ARBA00022989"/>
    </source>
</evidence>
<evidence type="ECO:0000256" key="2">
    <source>
        <dbReference type="ARBA" id="ARBA00007942"/>
    </source>
</evidence>
<evidence type="ECO:0000256" key="3">
    <source>
        <dbReference type="ARBA" id="ARBA00022475"/>
    </source>
</evidence>
<evidence type="ECO:0000313" key="10">
    <source>
        <dbReference type="Proteomes" id="UP000381378"/>
    </source>
</evidence>
<evidence type="ECO:0000313" key="9">
    <source>
        <dbReference type="EMBL" id="VVQ25569.1"/>
    </source>
</evidence>
<feature type="transmembrane region" description="Helical" evidence="7">
    <location>
        <begin position="61"/>
        <end position="79"/>
    </location>
</feature>
<proteinExistence type="inferred from homology"/>
<evidence type="ECO:0000313" key="11">
    <source>
        <dbReference type="Proteomes" id="UP000409037"/>
    </source>
</evidence>
<dbReference type="GO" id="GO:0005886">
    <property type="term" value="C:plasma membrane"/>
    <property type="evidence" value="ECO:0007669"/>
    <property type="project" value="UniProtKB-SubCell"/>
</dbReference>
<comment type="similarity">
    <text evidence="2">Belongs to the binding-protein-dependent transport system permease family. AraH/RbsC subfamily.</text>
</comment>
<dbReference type="OrthoDB" id="6844941at2"/>
<feature type="transmembrane region" description="Helical" evidence="7">
    <location>
        <begin position="263"/>
        <end position="281"/>
    </location>
</feature>
<feature type="transmembrane region" description="Helical" evidence="7">
    <location>
        <begin position="117"/>
        <end position="136"/>
    </location>
</feature>
<gene>
    <name evidence="8" type="primary">rbsC_5</name>
    <name evidence="9" type="synonym">rbsC_3</name>
    <name evidence="8" type="ORF">PS833_06445</name>
    <name evidence="9" type="ORF">PS928_06089</name>
</gene>
<evidence type="ECO:0000256" key="4">
    <source>
        <dbReference type="ARBA" id="ARBA00022692"/>
    </source>
</evidence>
<evidence type="ECO:0000256" key="1">
    <source>
        <dbReference type="ARBA" id="ARBA00004429"/>
    </source>
</evidence>
<feature type="transmembrane region" description="Helical" evidence="7">
    <location>
        <begin position="156"/>
        <end position="176"/>
    </location>
</feature>
<comment type="subcellular location">
    <subcellularLocation>
        <location evidence="1">Cell inner membrane</location>
        <topology evidence="1">Multi-pass membrane protein</topology>
    </subcellularLocation>
</comment>
<evidence type="ECO:0000313" key="8">
    <source>
        <dbReference type="EMBL" id="VVO44613.1"/>
    </source>
</evidence>